<dbReference type="GO" id="GO:0016491">
    <property type="term" value="F:oxidoreductase activity"/>
    <property type="evidence" value="ECO:0007669"/>
    <property type="project" value="InterPro"/>
</dbReference>
<dbReference type="Gene3D" id="3.90.180.10">
    <property type="entry name" value="Medium-chain alcohol dehydrogenases, catalytic domain"/>
    <property type="match status" value="1"/>
</dbReference>
<dbReference type="InterPro" id="IPR020843">
    <property type="entry name" value="ER"/>
</dbReference>
<dbReference type="VEuPathDB" id="FungiDB:PADG_06709"/>
<feature type="domain" description="Enoyl reductase (ER)" evidence="1">
    <location>
        <begin position="841"/>
        <end position="1155"/>
    </location>
</feature>
<dbReference type="Proteomes" id="UP000242814">
    <property type="component" value="Unassembled WGS sequence"/>
</dbReference>
<sequence>MLVTLNNSPLRKGWPSHGIPEEIFAYVATHLPRKDIYNLRLVNKEFAFKLQKTLFNTIVVSFRPTIYASDETSNEKIDNFEALGSCVSRFGLSFEVDQLLLFDPPGKSHTEEVKTFWGEYEWAKSDYVRFDSLKRVEEIADQFGRMKRAFKTLTNLSEFALSFDTGYGWLNPPTLLGPYLQFEGKRGIFREDIFDTDSLEQSKSSSSTSPVKKHIDSISLENLKGYLWSILPEQVYEDIYPPSDSSIQHLDSIPDYFLQYAALEVDPTIEYGHRYGENRDKGDCQLYPRNPTHAQTEWLLETAWAAQAILGSCICSVIDTKESFLGVHTLNISSISSSLLENFSRRDFFDAFPRLTRIILMVIPDWKQADMAWDPLKPMKYIDPSTASNSLNRLLDKVISRVARVQCLRVGYVGGGEHAKGKHARNQHILPAPITKFPRDAAMGWLPEPPLTFPHIKHLTFENCWFSPHLLVEFFKGCYQTPLESLTFNSCSLTAQPGTRPHPYVSDTLRPSCKREEYYMESLREGTWVDIINQFTPGLTLIDQKALLEKQELNQPRKNLPPFLNRLEFVSCGYVRLAPFFNQNNIVVPYQPLDQAFPVVPMSNPLPQLPPRVDLFQDLAQQNPGLGFPLAQGPPVTAVPVAPGVGGPPSLLPHPSIMRPSYFATNPPATPLYTLIMKQYPGLHGPLDDRPPMSRESETEPESNYAVTLMTVIMHPNPTLAALPPGPIQHAMFAPMLQAISDDNALQPPLAPVQRAPSYIDCRLLATVVQCIGKDEEQILECGFGMTFGWRDVAKRIEVRDDFFKQGGAGRFTGVILASDRGFYERRFSSKSFEPYWESLGLGDNGGHEEGHGGNDGTTEHLIRVHATSPCAGELTWPSYNPQLFAKNIVPCYDLSGTVVVAPPNSPFPPGTPIWGRTNVNHSGNAREYTVAHTQELARQPRNVDETEAASVPLSAESAVQALFEHGGFAGLGEGEAGRERNKEKRLLVTAASGGVGVWLLQLAREAGVGGIVAVCGTGNVGLVKELGATEVIDYRKAGVREWVESGEGGGKVDLVVDCKGGDSLAQCWSAVKDGGVLLSICEPPEGRRPGDCAVKDVRSEFFIMVPRGEDLADVGRLFEEGKVRAVVDSVWKLEEYKAAFEKLDGGHSRGKIILKL</sequence>
<dbReference type="InterPro" id="IPR036291">
    <property type="entry name" value="NAD(P)-bd_dom_sf"/>
</dbReference>
<dbReference type="VEuPathDB" id="FungiDB:PADG_06708"/>
<dbReference type="SUPFAM" id="SSF50129">
    <property type="entry name" value="GroES-like"/>
    <property type="match status" value="1"/>
</dbReference>
<gene>
    <name evidence="2" type="ORF">ACO22_05316</name>
</gene>
<dbReference type="InterPro" id="IPR050700">
    <property type="entry name" value="YIM1/Zinc_Alcohol_DH_Fams"/>
</dbReference>
<dbReference type="EMBL" id="LZYO01000232">
    <property type="protein sequence ID" value="ODH24420.1"/>
    <property type="molecule type" value="Genomic_DNA"/>
</dbReference>
<dbReference type="AlphaFoldDB" id="A0A1D2JAM5"/>
<dbReference type="Gene3D" id="3.40.50.720">
    <property type="entry name" value="NAD(P)-binding Rossmann-like Domain"/>
    <property type="match status" value="1"/>
</dbReference>
<proteinExistence type="predicted"/>
<dbReference type="SUPFAM" id="SSF51735">
    <property type="entry name" value="NAD(P)-binding Rossmann-fold domains"/>
    <property type="match status" value="1"/>
</dbReference>
<dbReference type="Pfam" id="PF13602">
    <property type="entry name" value="ADH_zinc_N_2"/>
    <property type="match status" value="1"/>
</dbReference>
<dbReference type="CDD" id="cd05289">
    <property type="entry name" value="MDR_like_2"/>
    <property type="match status" value="1"/>
</dbReference>
<dbReference type="SMART" id="SM00829">
    <property type="entry name" value="PKS_ER"/>
    <property type="match status" value="1"/>
</dbReference>
<evidence type="ECO:0000313" key="2">
    <source>
        <dbReference type="EMBL" id="ODH24420.1"/>
    </source>
</evidence>
<name>A0A1D2JAM5_PARBR</name>
<comment type="caution">
    <text evidence="2">The sequence shown here is derived from an EMBL/GenBank/DDBJ whole genome shotgun (WGS) entry which is preliminary data.</text>
</comment>
<evidence type="ECO:0000259" key="1">
    <source>
        <dbReference type="SMART" id="SM00829"/>
    </source>
</evidence>
<dbReference type="PANTHER" id="PTHR11695">
    <property type="entry name" value="ALCOHOL DEHYDROGENASE RELATED"/>
    <property type="match status" value="1"/>
</dbReference>
<evidence type="ECO:0000313" key="3">
    <source>
        <dbReference type="Proteomes" id="UP000242814"/>
    </source>
</evidence>
<dbReference type="VEuPathDB" id="FungiDB:PABG_06007"/>
<dbReference type="GO" id="GO:0005739">
    <property type="term" value="C:mitochondrion"/>
    <property type="evidence" value="ECO:0007669"/>
    <property type="project" value="TreeGrafter"/>
</dbReference>
<organism evidence="2 3">
    <name type="scientific">Paracoccidioides brasiliensis</name>
    <dbReference type="NCBI Taxonomy" id="121759"/>
    <lineage>
        <taxon>Eukaryota</taxon>
        <taxon>Fungi</taxon>
        <taxon>Dikarya</taxon>
        <taxon>Ascomycota</taxon>
        <taxon>Pezizomycotina</taxon>
        <taxon>Eurotiomycetes</taxon>
        <taxon>Eurotiomycetidae</taxon>
        <taxon>Onygenales</taxon>
        <taxon>Ajellomycetaceae</taxon>
        <taxon>Paracoccidioides</taxon>
    </lineage>
</organism>
<dbReference type="VEuPathDB" id="FungiDB:PABG_06005"/>
<dbReference type="InterPro" id="IPR011032">
    <property type="entry name" value="GroES-like_sf"/>
</dbReference>
<accession>A0A1D2JAM5</accession>
<dbReference type="PANTHER" id="PTHR11695:SF647">
    <property type="entry name" value="ENOYL REDUCTASE (ER) DOMAIN-CONTAINING PROTEIN"/>
    <property type="match status" value="1"/>
</dbReference>
<protein>
    <recommendedName>
        <fullName evidence="1">Enoyl reductase (ER) domain-containing protein</fullName>
    </recommendedName>
</protein>
<reference evidence="2 3" key="1">
    <citation type="submission" date="2016-06" db="EMBL/GenBank/DDBJ databases">
        <authorList>
            <person name="Kjaerup R.B."/>
            <person name="Dalgaard T.S."/>
            <person name="Juul-Madsen H.R."/>
        </authorList>
    </citation>
    <scope>NUCLEOTIDE SEQUENCE [LARGE SCALE GENOMIC DNA]</scope>
    <source>
        <strain evidence="2 3">Pb300</strain>
    </source>
</reference>